<feature type="region of interest" description="Disordered" evidence="1">
    <location>
        <begin position="16"/>
        <end position="84"/>
    </location>
</feature>
<feature type="compositionally biased region" description="Polar residues" evidence="1">
    <location>
        <begin position="22"/>
        <end position="33"/>
    </location>
</feature>
<evidence type="ECO:0000256" key="1">
    <source>
        <dbReference type="SAM" id="MobiDB-lite"/>
    </source>
</evidence>
<dbReference type="STRING" id="45607.A0A2T0FN47"/>
<name>A0A2T0FN47_9ASCO</name>
<dbReference type="RefSeq" id="XP_024666363.1">
    <property type="nucleotide sequence ID" value="XM_024810595.1"/>
</dbReference>
<dbReference type="GeneID" id="36517786"/>
<feature type="region of interest" description="Disordered" evidence="1">
    <location>
        <begin position="323"/>
        <end position="382"/>
    </location>
</feature>
<dbReference type="GO" id="GO:0000981">
    <property type="term" value="F:DNA-binding transcription factor activity, RNA polymerase II-specific"/>
    <property type="evidence" value="ECO:0007669"/>
    <property type="project" value="UniProtKB-ARBA"/>
</dbReference>
<reference evidence="3 4" key="1">
    <citation type="submission" date="2017-04" db="EMBL/GenBank/DDBJ databases">
        <title>Genome sequencing of [Candida] sorbophila.</title>
        <authorList>
            <person name="Ahn J.O."/>
        </authorList>
    </citation>
    <scope>NUCLEOTIDE SEQUENCE [LARGE SCALE GENOMIC DNA]</scope>
    <source>
        <strain evidence="3 4">DS02</strain>
    </source>
</reference>
<dbReference type="GO" id="GO:0003677">
    <property type="term" value="F:DNA binding"/>
    <property type="evidence" value="ECO:0007669"/>
    <property type="project" value="InterPro"/>
</dbReference>
<dbReference type="Proteomes" id="UP000238350">
    <property type="component" value="Unassembled WGS sequence"/>
</dbReference>
<sequence length="459" mass="51091">MYNNWNQTHPVVKPLASAPVVTPTQSPMNSARNLSLPPVRPVQPNSSPSSPPRSTPPRSRRTSRSSSTVSASPAGNTRPKPNQRLRLAQLEDVSYPVRFPYHSVPPYMRTDPLQYVPQPDDIQSRKYATSVDERNYLTVFEYQVNGQSVIWDYYTGYVHLTGIWKAIGNSKADIAKLLDISPQLEPVLRRVRGGYLKIQGTWLPYEVAYELALRIAYHIRFSLVPLFGPNFPDQCLVPTDPRFGQLSLSTSSPTPSPTPPVHSPAVHTSLNQGNSQHTQYPSIVAPVRQHSLPGVHQIAAGAGAAIQQPRIDARRSFTVTGELPHPVDSFQSARRQSETDLHRRRRLSASLGQTIPRGRAFSAPHRSNSSHALPRHTLRGKPVEWAVGESSDDDEEDSPGVNAGMQGELQEMLRATRLLQELSMSQWTSNAPPINTHEKPHLPSLHAQLMQRPLGWDRS</sequence>
<dbReference type="GO" id="GO:0030907">
    <property type="term" value="C:MBF transcription complex"/>
    <property type="evidence" value="ECO:0007669"/>
    <property type="project" value="TreeGrafter"/>
</dbReference>
<proteinExistence type="predicted"/>
<dbReference type="InterPro" id="IPR036887">
    <property type="entry name" value="HTH_APSES_sf"/>
</dbReference>
<evidence type="ECO:0000259" key="2">
    <source>
        <dbReference type="PROSITE" id="PS51299"/>
    </source>
</evidence>
<gene>
    <name evidence="3" type="ORF">B9G98_04038</name>
</gene>
<dbReference type="EMBL" id="NDIQ01000022">
    <property type="protein sequence ID" value="PRT56418.1"/>
    <property type="molecule type" value="Genomic_DNA"/>
</dbReference>
<evidence type="ECO:0000313" key="4">
    <source>
        <dbReference type="Proteomes" id="UP000238350"/>
    </source>
</evidence>
<feature type="compositionally biased region" description="Low complexity" evidence="1">
    <location>
        <begin position="64"/>
        <end position="73"/>
    </location>
</feature>
<dbReference type="PROSITE" id="PS51299">
    <property type="entry name" value="HTH_APSES"/>
    <property type="match status" value="1"/>
</dbReference>
<dbReference type="InterPro" id="IPR051642">
    <property type="entry name" value="SWI6-like"/>
</dbReference>
<dbReference type="AlphaFoldDB" id="A0A2T0FN47"/>
<dbReference type="Gene3D" id="3.10.260.10">
    <property type="entry name" value="Transcription regulator HTH, APSES-type DNA-binding domain"/>
    <property type="match status" value="1"/>
</dbReference>
<dbReference type="InterPro" id="IPR003163">
    <property type="entry name" value="Tscrpt_reg_HTH_APSES-type"/>
</dbReference>
<feature type="domain" description="HTH APSES-type" evidence="2">
    <location>
        <begin position="126"/>
        <end position="238"/>
    </location>
</feature>
<dbReference type="PANTHER" id="PTHR43828">
    <property type="entry name" value="ASPARAGINASE"/>
    <property type="match status" value="1"/>
</dbReference>
<keyword evidence="4" id="KW-1185">Reference proteome</keyword>
<organism evidence="3 4">
    <name type="scientific">Wickerhamiella sorbophila</name>
    <dbReference type="NCBI Taxonomy" id="45607"/>
    <lineage>
        <taxon>Eukaryota</taxon>
        <taxon>Fungi</taxon>
        <taxon>Dikarya</taxon>
        <taxon>Ascomycota</taxon>
        <taxon>Saccharomycotina</taxon>
        <taxon>Dipodascomycetes</taxon>
        <taxon>Dipodascales</taxon>
        <taxon>Trichomonascaceae</taxon>
        <taxon>Wickerhamiella</taxon>
    </lineage>
</organism>
<dbReference type="OrthoDB" id="5562739at2759"/>
<comment type="caution">
    <text evidence="3">The sequence shown here is derived from an EMBL/GenBank/DDBJ whole genome shotgun (WGS) entry which is preliminary data.</text>
</comment>
<accession>A0A2T0FN47</accession>
<dbReference type="SUPFAM" id="SSF54616">
    <property type="entry name" value="DNA-binding domain of Mlu1-box binding protein MBP1"/>
    <property type="match status" value="1"/>
</dbReference>
<dbReference type="PANTHER" id="PTHR43828:SF5">
    <property type="entry name" value="TRANSCRIPTIONAL REPRESSOR XBP1"/>
    <property type="match status" value="1"/>
</dbReference>
<protein>
    <recommendedName>
        <fullName evidence="2">HTH APSES-type domain-containing protein</fullName>
    </recommendedName>
</protein>
<dbReference type="GO" id="GO:0033309">
    <property type="term" value="C:SBF transcription complex"/>
    <property type="evidence" value="ECO:0007669"/>
    <property type="project" value="TreeGrafter"/>
</dbReference>
<evidence type="ECO:0000313" key="3">
    <source>
        <dbReference type="EMBL" id="PRT56418.1"/>
    </source>
</evidence>
<feature type="region of interest" description="Disordered" evidence="1">
    <location>
        <begin position="246"/>
        <end position="277"/>
    </location>
</feature>